<name>A0A1G6S4H7_9BACT</name>
<dbReference type="EMBL" id="FNAC01000015">
    <property type="protein sequence ID" value="SDD11095.1"/>
    <property type="molecule type" value="Genomic_DNA"/>
</dbReference>
<protein>
    <submittedName>
        <fullName evidence="1">Uncharacterized protein</fullName>
    </submittedName>
</protein>
<dbReference type="SUPFAM" id="SSF160574">
    <property type="entry name" value="BT0923-like"/>
    <property type="match status" value="1"/>
</dbReference>
<gene>
    <name evidence="1" type="ORF">SAMN04488104_101534</name>
</gene>
<proteinExistence type="predicted"/>
<sequence length="207" mass="24987">MFICHKNYNSLRLILKMRCFYITLFSFIIIVQAHAQVKIEREIRVNQRDVPEEAVIWLEDAFETIKKPKWYKEFFETGFSYEAKFYLKKRFYSVEFDSLGMIEDVEIEMDESELSEHVNKNLQAYFKGNYQSFKIEKIQIQYTGDPDDLEDFFDESEKEGITTRYEIEYRAKPNDGSEEIWEGTFDQEGRFISKRKIEIRITDNLIF</sequence>
<organism evidence="1 2">
    <name type="scientific">Algoriphagus faecimaris</name>
    <dbReference type="NCBI Taxonomy" id="686796"/>
    <lineage>
        <taxon>Bacteria</taxon>
        <taxon>Pseudomonadati</taxon>
        <taxon>Bacteroidota</taxon>
        <taxon>Cytophagia</taxon>
        <taxon>Cytophagales</taxon>
        <taxon>Cyclobacteriaceae</taxon>
        <taxon>Algoriphagus</taxon>
    </lineage>
</organism>
<evidence type="ECO:0000313" key="2">
    <source>
        <dbReference type="Proteomes" id="UP000199060"/>
    </source>
</evidence>
<dbReference type="STRING" id="686796.SAMN04488104_101534"/>
<keyword evidence="2" id="KW-1185">Reference proteome</keyword>
<evidence type="ECO:0000313" key="1">
    <source>
        <dbReference type="EMBL" id="SDD11095.1"/>
    </source>
</evidence>
<dbReference type="Proteomes" id="UP000199060">
    <property type="component" value="Unassembled WGS sequence"/>
</dbReference>
<dbReference type="Gene3D" id="3.10.450.360">
    <property type="match status" value="1"/>
</dbReference>
<reference evidence="2" key="1">
    <citation type="submission" date="2016-10" db="EMBL/GenBank/DDBJ databases">
        <authorList>
            <person name="Varghese N."/>
            <person name="Submissions S."/>
        </authorList>
    </citation>
    <scope>NUCLEOTIDE SEQUENCE [LARGE SCALE GENOMIC DNA]</scope>
    <source>
        <strain evidence="2">DSM 23095</strain>
    </source>
</reference>
<dbReference type="AlphaFoldDB" id="A0A1G6S4H7"/>
<accession>A0A1G6S4H7</accession>